<evidence type="ECO:0000313" key="1">
    <source>
        <dbReference type="EMBL" id="CCV66087.1"/>
    </source>
</evidence>
<dbReference type="EMBL" id="FO681348">
    <property type="protein sequence ID" value="CCV66087.1"/>
    <property type="molecule type" value="Genomic_DNA"/>
</dbReference>
<evidence type="ECO:0000313" key="2">
    <source>
        <dbReference type="Proteomes" id="UP000032737"/>
    </source>
</evidence>
<name>U4KNW4_9MOLU</name>
<accession>U4KNW4</accession>
<dbReference type="STRING" id="61635.BN85310660"/>
<protein>
    <recommendedName>
        <fullName evidence="3">Lipoprotein</fullName>
    </recommendedName>
</protein>
<dbReference type="RefSeq" id="WP_030004947.1">
    <property type="nucleotide sequence ID" value="NC_022549.1"/>
</dbReference>
<sequence length="182" mass="21272">MKKLFMVLIVISISLTGCFSKSIQTSTRYNTESEFMTAYEKTSKDDGFYLFKFNTYDSISFPYIKNNNQGKLVGVTYSLSHGPYEGSYSFSSEYDLSMDYMSLFNKDVELVDEMFVNDLIIRSQDEIIASEHHYHVSFSYINDEITYFGNIYFIKSNPDYELLTIEAIKDKIIEYHNDLKKT</sequence>
<dbReference type="KEGG" id="abra:BN85310660"/>
<dbReference type="Proteomes" id="UP000032737">
    <property type="component" value="Chromosome"/>
</dbReference>
<keyword evidence="2" id="KW-1185">Reference proteome</keyword>
<proteinExistence type="predicted"/>
<gene>
    <name evidence="1" type="ORF">BN85310660</name>
</gene>
<organism evidence="1 2">
    <name type="scientific">Acholeplasma brassicae</name>
    <dbReference type="NCBI Taxonomy" id="61635"/>
    <lineage>
        <taxon>Bacteria</taxon>
        <taxon>Bacillati</taxon>
        <taxon>Mycoplasmatota</taxon>
        <taxon>Mollicutes</taxon>
        <taxon>Acholeplasmatales</taxon>
        <taxon>Acholeplasmataceae</taxon>
        <taxon>Acholeplasma</taxon>
    </lineage>
</organism>
<dbReference type="PROSITE" id="PS51257">
    <property type="entry name" value="PROKAR_LIPOPROTEIN"/>
    <property type="match status" value="1"/>
</dbReference>
<dbReference type="HOGENOM" id="CLU_1479007_0_0_14"/>
<reference evidence="1 2" key="1">
    <citation type="journal article" date="2013" name="J. Mol. Microbiol. Biotechnol.">
        <title>Analysis of the Complete Genomes of Acholeplasma brassicae , A. palmae and A. laidlawii and Their Comparison to the Obligate Parasites from ' Candidatus Phytoplasma'.</title>
        <authorList>
            <person name="Kube M."/>
            <person name="Siewert C."/>
            <person name="Migdoll A.M."/>
            <person name="Duduk B."/>
            <person name="Holz S."/>
            <person name="Rabus R."/>
            <person name="Seemuller E."/>
            <person name="Mitrovic J."/>
            <person name="Muller I."/>
            <person name="Buttner C."/>
            <person name="Reinhardt R."/>
        </authorList>
    </citation>
    <scope>NUCLEOTIDE SEQUENCE [LARGE SCALE GENOMIC DNA]</scope>
    <source>
        <strain evidence="2">0502</strain>
    </source>
</reference>
<dbReference type="AlphaFoldDB" id="U4KNW4"/>
<evidence type="ECO:0008006" key="3">
    <source>
        <dbReference type="Google" id="ProtNLM"/>
    </source>
</evidence>